<feature type="non-terminal residue" evidence="7">
    <location>
        <position position="257"/>
    </location>
</feature>
<evidence type="ECO:0000256" key="6">
    <source>
        <dbReference type="ARBA" id="ARBA00047475"/>
    </source>
</evidence>
<sequence>ISSSFKHMLAPIIDSRFNVYGTTKATIISVPQSNSSLKFESEIEARMSHNFWNSESLSEGMEEMKSFRDAWHGQCNFTLYHEGLIEKLKSENYDAAFSEPICMCGYALFNQIGIDKYVTALSIGSSEGSFDITGAPSFPSYIPASLGIHGEKMNFFERMHNLFNHLVVSLFFPGIRDPFDEMFKQRFGDEVEGVEEMLRKSSIYFVNSEQLIDFPKMLTHKMVDIGGISVSSGHAALNQSWSIILEQRRKKVLISFG</sequence>
<keyword evidence="4" id="KW-0808">Transferase</keyword>
<proteinExistence type="inferred from homology"/>
<dbReference type="Pfam" id="PF00201">
    <property type="entry name" value="UDPGT"/>
    <property type="match status" value="1"/>
</dbReference>
<dbReference type="PANTHER" id="PTHR48043:SF23">
    <property type="entry name" value="UDP-GLUCURONOSYLTRANSFERASE"/>
    <property type="match status" value="1"/>
</dbReference>
<feature type="non-terminal residue" evidence="7">
    <location>
        <position position="1"/>
    </location>
</feature>
<protein>
    <recommendedName>
        <fullName evidence="2">glucuronosyltransferase</fullName>
        <ecNumber evidence="2">2.4.1.17</ecNumber>
    </recommendedName>
</protein>
<accession>A0AAV5TDK1</accession>
<keyword evidence="5" id="KW-0732">Signal</keyword>
<comment type="similarity">
    <text evidence="1">Belongs to the UDP-glycosyltransferase family.</text>
</comment>
<evidence type="ECO:0000256" key="2">
    <source>
        <dbReference type="ARBA" id="ARBA00012544"/>
    </source>
</evidence>
<name>A0AAV5TDK1_9BILA</name>
<keyword evidence="8" id="KW-1185">Reference proteome</keyword>
<comment type="catalytic activity">
    <reaction evidence="6">
        <text>glucuronate acceptor + UDP-alpha-D-glucuronate = acceptor beta-D-glucuronoside + UDP + H(+)</text>
        <dbReference type="Rhea" id="RHEA:21032"/>
        <dbReference type="ChEBI" id="CHEBI:15378"/>
        <dbReference type="ChEBI" id="CHEBI:58052"/>
        <dbReference type="ChEBI" id="CHEBI:58223"/>
        <dbReference type="ChEBI" id="CHEBI:132367"/>
        <dbReference type="ChEBI" id="CHEBI:132368"/>
        <dbReference type="EC" id="2.4.1.17"/>
    </reaction>
</comment>
<dbReference type="EMBL" id="BTSX01000004">
    <property type="protein sequence ID" value="GMS91889.1"/>
    <property type="molecule type" value="Genomic_DNA"/>
</dbReference>
<keyword evidence="3" id="KW-0328">Glycosyltransferase</keyword>
<reference evidence="7" key="1">
    <citation type="submission" date="2023-10" db="EMBL/GenBank/DDBJ databases">
        <title>Genome assembly of Pristionchus species.</title>
        <authorList>
            <person name="Yoshida K."/>
            <person name="Sommer R.J."/>
        </authorList>
    </citation>
    <scope>NUCLEOTIDE SEQUENCE</scope>
    <source>
        <strain evidence="7">RS0144</strain>
    </source>
</reference>
<evidence type="ECO:0000256" key="5">
    <source>
        <dbReference type="ARBA" id="ARBA00022729"/>
    </source>
</evidence>
<dbReference type="PANTHER" id="PTHR48043">
    <property type="entry name" value="EG:EG0003.4 PROTEIN-RELATED"/>
    <property type="match status" value="1"/>
</dbReference>
<comment type="caution">
    <text evidence="7">The sequence shown here is derived from an EMBL/GenBank/DDBJ whole genome shotgun (WGS) entry which is preliminary data.</text>
</comment>
<dbReference type="EC" id="2.4.1.17" evidence="2"/>
<evidence type="ECO:0000256" key="1">
    <source>
        <dbReference type="ARBA" id="ARBA00009995"/>
    </source>
</evidence>
<gene>
    <name evidence="7" type="ORF">PENTCL1PPCAC_14064</name>
</gene>
<evidence type="ECO:0000256" key="3">
    <source>
        <dbReference type="ARBA" id="ARBA00022676"/>
    </source>
</evidence>
<organism evidence="7 8">
    <name type="scientific">Pristionchus entomophagus</name>
    <dbReference type="NCBI Taxonomy" id="358040"/>
    <lineage>
        <taxon>Eukaryota</taxon>
        <taxon>Metazoa</taxon>
        <taxon>Ecdysozoa</taxon>
        <taxon>Nematoda</taxon>
        <taxon>Chromadorea</taxon>
        <taxon>Rhabditida</taxon>
        <taxon>Rhabditina</taxon>
        <taxon>Diplogasteromorpha</taxon>
        <taxon>Diplogasteroidea</taxon>
        <taxon>Neodiplogasteridae</taxon>
        <taxon>Pristionchus</taxon>
    </lineage>
</organism>
<dbReference type="AlphaFoldDB" id="A0AAV5TDK1"/>
<dbReference type="InterPro" id="IPR002213">
    <property type="entry name" value="UDP_glucos_trans"/>
</dbReference>
<evidence type="ECO:0000313" key="7">
    <source>
        <dbReference type="EMBL" id="GMS91889.1"/>
    </source>
</evidence>
<evidence type="ECO:0000313" key="8">
    <source>
        <dbReference type="Proteomes" id="UP001432027"/>
    </source>
</evidence>
<dbReference type="Proteomes" id="UP001432027">
    <property type="component" value="Unassembled WGS sequence"/>
</dbReference>
<evidence type="ECO:0000256" key="4">
    <source>
        <dbReference type="ARBA" id="ARBA00022679"/>
    </source>
</evidence>
<dbReference type="GO" id="GO:0015020">
    <property type="term" value="F:glucuronosyltransferase activity"/>
    <property type="evidence" value="ECO:0007669"/>
    <property type="project" value="UniProtKB-EC"/>
</dbReference>
<dbReference type="InterPro" id="IPR050271">
    <property type="entry name" value="UDP-glycosyltransferase"/>
</dbReference>
<dbReference type="SUPFAM" id="SSF53756">
    <property type="entry name" value="UDP-Glycosyltransferase/glycogen phosphorylase"/>
    <property type="match status" value="1"/>
</dbReference>